<sequence>MTVPPAPAAVGAALDPAGPPPPGRRGVARRLWADRNGRIGMVVTGVIVLGGLAGLFGLLPYDTVAQDVAVRLKPPSMSHPFGTDQFGRDVFSRALSGIFASLRVAVVSVAAAAAAGTLVGVVSGYAGGWADAVVGRLTDVLFAFPAILLALTVISALGRGWPETTLAIAIVYLPIFIRTARGPTLTVRNAEYVKAGRVLGFGPLRLVGRHVLPNVAAPILVQTTLAMSWAVLTESTLSFLGLGTQPPQSSLGLMVADGRTFLTTEPWMLVAPAAVIVVLVIGLNLLGDGLRAALDPAEDRS</sequence>
<dbReference type="PANTHER" id="PTHR43386">
    <property type="entry name" value="OLIGOPEPTIDE TRANSPORT SYSTEM PERMEASE PROTEIN APPC"/>
    <property type="match status" value="1"/>
</dbReference>
<accession>A0ABP8R965</accession>
<organism evidence="10 11">
    <name type="scientific">Actinoallomurus oryzae</name>
    <dbReference type="NCBI Taxonomy" id="502180"/>
    <lineage>
        <taxon>Bacteria</taxon>
        <taxon>Bacillati</taxon>
        <taxon>Actinomycetota</taxon>
        <taxon>Actinomycetes</taxon>
        <taxon>Streptosporangiales</taxon>
        <taxon>Thermomonosporaceae</taxon>
        <taxon>Actinoallomurus</taxon>
    </lineage>
</organism>
<feature type="domain" description="ABC transmembrane type-1" evidence="9">
    <location>
        <begin position="98"/>
        <end position="287"/>
    </location>
</feature>
<feature type="transmembrane region" description="Helical" evidence="7">
    <location>
        <begin position="267"/>
        <end position="286"/>
    </location>
</feature>
<comment type="caution">
    <text evidence="10">The sequence shown here is derived from an EMBL/GenBank/DDBJ whole genome shotgun (WGS) entry which is preliminary data.</text>
</comment>
<dbReference type="Proteomes" id="UP001500503">
    <property type="component" value="Unassembled WGS sequence"/>
</dbReference>
<evidence type="ECO:0000256" key="6">
    <source>
        <dbReference type="ARBA" id="ARBA00023136"/>
    </source>
</evidence>
<dbReference type="PANTHER" id="PTHR43386:SF25">
    <property type="entry name" value="PEPTIDE ABC TRANSPORTER PERMEASE PROTEIN"/>
    <property type="match status" value="1"/>
</dbReference>
<dbReference type="SUPFAM" id="SSF161098">
    <property type="entry name" value="MetI-like"/>
    <property type="match status" value="1"/>
</dbReference>
<comment type="similarity">
    <text evidence="7">Belongs to the binding-protein-dependent transport system permease family.</text>
</comment>
<evidence type="ECO:0000256" key="3">
    <source>
        <dbReference type="ARBA" id="ARBA00022475"/>
    </source>
</evidence>
<feature type="transmembrane region" description="Helical" evidence="7">
    <location>
        <begin position="211"/>
        <end position="232"/>
    </location>
</feature>
<feature type="region of interest" description="Disordered" evidence="8">
    <location>
        <begin position="1"/>
        <end position="25"/>
    </location>
</feature>
<dbReference type="InterPro" id="IPR000515">
    <property type="entry name" value="MetI-like"/>
</dbReference>
<protein>
    <submittedName>
        <fullName evidence="10">ABC transporter permease</fullName>
    </submittedName>
</protein>
<evidence type="ECO:0000313" key="11">
    <source>
        <dbReference type="Proteomes" id="UP001500503"/>
    </source>
</evidence>
<evidence type="ECO:0000256" key="4">
    <source>
        <dbReference type="ARBA" id="ARBA00022692"/>
    </source>
</evidence>
<keyword evidence="5 7" id="KW-1133">Transmembrane helix</keyword>
<keyword evidence="4 7" id="KW-0812">Transmembrane</keyword>
<evidence type="ECO:0000313" key="10">
    <source>
        <dbReference type="EMBL" id="GAA4521690.1"/>
    </source>
</evidence>
<evidence type="ECO:0000256" key="5">
    <source>
        <dbReference type="ARBA" id="ARBA00022989"/>
    </source>
</evidence>
<dbReference type="InterPro" id="IPR035906">
    <property type="entry name" value="MetI-like_sf"/>
</dbReference>
<comment type="subcellular location">
    <subcellularLocation>
        <location evidence="1 7">Cell membrane</location>
        <topology evidence="1 7">Multi-pass membrane protein</topology>
    </subcellularLocation>
</comment>
<keyword evidence="6 7" id="KW-0472">Membrane</keyword>
<keyword evidence="2 7" id="KW-0813">Transport</keyword>
<proteinExistence type="inferred from homology"/>
<keyword evidence="3" id="KW-1003">Cell membrane</keyword>
<feature type="transmembrane region" description="Helical" evidence="7">
    <location>
        <begin position="39"/>
        <end position="59"/>
    </location>
</feature>
<evidence type="ECO:0000259" key="9">
    <source>
        <dbReference type="PROSITE" id="PS50928"/>
    </source>
</evidence>
<evidence type="ECO:0000256" key="1">
    <source>
        <dbReference type="ARBA" id="ARBA00004651"/>
    </source>
</evidence>
<dbReference type="CDD" id="cd06261">
    <property type="entry name" value="TM_PBP2"/>
    <property type="match status" value="1"/>
</dbReference>
<feature type="transmembrane region" description="Helical" evidence="7">
    <location>
        <begin position="104"/>
        <end position="128"/>
    </location>
</feature>
<name>A0ABP8R965_9ACTN</name>
<gene>
    <name evidence="10" type="ORF">GCM10023191_100190</name>
</gene>
<dbReference type="InterPro" id="IPR050366">
    <property type="entry name" value="BP-dependent_transpt_permease"/>
</dbReference>
<reference evidence="11" key="1">
    <citation type="journal article" date="2019" name="Int. J. Syst. Evol. Microbiol.">
        <title>The Global Catalogue of Microorganisms (GCM) 10K type strain sequencing project: providing services to taxonomists for standard genome sequencing and annotation.</title>
        <authorList>
            <consortium name="The Broad Institute Genomics Platform"/>
            <consortium name="The Broad Institute Genome Sequencing Center for Infectious Disease"/>
            <person name="Wu L."/>
            <person name="Ma J."/>
        </authorList>
    </citation>
    <scope>NUCLEOTIDE SEQUENCE [LARGE SCALE GENOMIC DNA]</scope>
    <source>
        <strain evidence="11">JCM 17933</strain>
    </source>
</reference>
<evidence type="ECO:0000256" key="7">
    <source>
        <dbReference type="RuleBase" id="RU363032"/>
    </source>
</evidence>
<dbReference type="EMBL" id="BAABHF010000078">
    <property type="protein sequence ID" value="GAA4521690.1"/>
    <property type="molecule type" value="Genomic_DNA"/>
</dbReference>
<keyword evidence="11" id="KW-1185">Reference proteome</keyword>
<dbReference type="PROSITE" id="PS50928">
    <property type="entry name" value="ABC_TM1"/>
    <property type="match status" value="1"/>
</dbReference>
<dbReference type="RefSeq" id="WP_345475728.1">
    <property type="nucleotide sequence ID" value="NZ_BAABHF010000078.1"/>
</dbReference>
<dbReference type="Gene3D" id="1.10.3720.10">
    <property type="entry name" value="MetI-like"/>
    <property type="match status" value="1"/>
</dbReference>
<feature type="transmembrane region" description="Helical" evidence="7">
    <location>
        <begin position="140"/>
        <end position="158"/>
    </location>
</feature>
<evidence type="ECO:0000256" key="2">
    <source>
        <dbReference type="ARBA" id="ARBA00022448"/>
    </source>
</evidence>
<dbReference type="Pfam" id="PF00528">
    <property type="entry name" value="BPD_transp_1"/>
    <property type="match status" value="1"/>
</dbReference>
<evidence type="ECO:0000256" key="8">
    <source>
        <dbReference type="SAM" id="MobiDB-lite"/>
    </source>
</evidence>
<feature type="transmembrane region" description="Helical" evidence="7">
    <location>
        <begin position="164"/>
        <end position="180"/>
    </location>
</feature>